<organism evidence="6 7">
    <name type="scientific">Donghicola tyrosinivorans</name>
    <dbReference type="NCBI Taxonomy" id="1652492"/>
    <lineage>
        <taxon>Bacteria</taxon>
        <taxon>Pseudomonadati</taxon>
        <taxon>Pseudomonadota</taxon>
        <taxon>Alphaproteobacteria</taxon>
        <taxon>Rhodobacterales</taxon>
        <taxon>Roseobacteraceae</taxon>
        <taxon>Donghicola</taxon>
    </lineage>
</organism>
<dbReference type="InterPro" id="IPR018062">
    <property type="entry name" value="HTH_AraC-typ_CS"/>
</dbReference>
<feature type="domain" description="HTH araC/xylS-type" evidence="5">
    <location>
        <begin position="235"/>
        <end position="333"/>
    </location>
</feature>
<feature type="transmembrane region" description="Helical" evidence="4">
    <location>
        <begin position="61"/>
        <end position="81"/>
    </location>
</feature>
<reference evidence="6 7" key="1">
    <citation type="submission" date="2018-03" db="EMBL/GenBank/DDBJ databases">
        <title>Genomic Encyclopedia of Archaeal and Bacterial Type Strains, Phase II (KMG-II): from individual species to whole genera.</title>
        <authorList>
            <person name="Goeker M."/>
        </authorList>
    </citation>
    <scope>NUCLEOTIDE SEQUENCE [LARGE SCALE GENOMIC DNA]</scope>
    <source>
        <strain evidence="6 7">DSM 100212</strain>
    </source>
</reference>
<dbReference type="OrthoDB" id="345413at2"/>
<dbReference type="GO" id="GO:0003700">
    <property type="term" value="F:DNA-binding transcription factor activity"/>
    <property type="evidence" value="ECO:0007669"/>
    <property type="project" value="InterPro"/>
</dbReference>
<dbReference type="AlphaFoldDB" id="A0A2T0WNI1"/>
<evidence type="ECO:0000259" key="5">
    <source>
        <dbReference type="PROSITE" id="PS01124"/>
    </source>
</evidence>
<feature type="transmembrane region" description="Helical" evidence="4">
    <location>
        <begin position="34"/>
        <end position="55"/>
    </location>
</feature>
<dbReference type="GO" id="GO:0043565">
    <property type="term" value="F:sequence-specific DNA binding"/>
    <property type="evidence" value="ECO:0007669"/>
    <property type="project" value="InterPro"/>
</dbReference>
<evidence type="ECO:0000256" key="2">
    <source>
        <dbReference type="ARBA" id="ARBA00023125"/>
    </source>
</evidence>
<feature type="transmembrane region" description="Helical" evidence="4">
    <location>
        <begin position="178"/>
        <end position="199"/>
    </location>
</feature>
<sequence length="340" mass="36810">MLFVPLPLFATLLLSLLALRFWRQREMALMPHRLFLAVLVLYAVQSLLLSLRWGYGLPLGVMTALIAPVLPVLAYLAYHALRAPLGRRDLWPLLLLPVNWLAVPLAGGDGAIILTYLVFGGLLLWRASQGTDGLTLPPLASGRQIILAMAGTGAALVLSGLVDVYVIIDFIRHDGRHIGAVVTVVQTLAIIAVGGAATFGRIAETAEVGAASDPLPDPAPVPASEEDRQIVNRIKALFTGERLHLDEDLSLRRLARRLCLPDRRVSQAINRETGQSVSQFVNTYRIATACALLRGTEDTVLDISLAAGFASKSNFNREFARITGVTPIQWRQGAGDPLPL</sequence>
<proteinExistence type="predicted"/>
<keyword evidence="4" id="KW-0812">Transmembrane</keyword>
<evidence type="ECO:0000313" key="6">
    <source>
        <dbReference type="EMBL" id="PRY88263.1"/>
    </source>
</evidence>
<dbReference type="Proteomes" id="UP000238392">
    <property type="component" value="Unassembled WGS sequence"/>
</dbReference>
<comment type="caution">
    <text evidence="6">The sequence shown here is derived from an EMBL/GenBank/DDBJ whole genome shotgun (WGS) entry which is preliminary data.</text>
</comment>
<accession>A0A2T0WNI1</accession>
<dbReference type="InterPro" id="IPR009057">
    <property type="entry name" value="Homeodomain-like_sf"/>
</dbReference>
<dbReference type="PANTHER" id="PTHR43280">
    <property type="entry name" value="ARAC-FAMILY TRANSCRIPTIONAL REGULATOR"/>
    <property type="match status" value="1"/>
</dbReference>
<dbReference type="PANTHER" id="PTHR43280:SF29">
    <property type="entry name" value="ARAC-FAMILY TRANSCRIPTIONAL REGULATOR"/>
    <property type="match status" value="1"/>
</dbReference>
<dbReference type="InterPro" id="IPR018060">
    <property type="entry name" value="HTH_AraC"/>
</dbReference>
<keyword evidence="4" id="KW-1133">Transmembrane helix</keyword>
<keyword evidence="4" id="KW-0472">Membrane</keyword>
<protein>
    <submittedName>
        <fullName evidence="6">AraC-like DNA-binding protein</fullName>
    </submittedName>
</protein>
<evidence type="ECO:0000256" key="3">
    <source>
        <dbReference type="ARBA" id="ARBA00023163"/>
    </source>
</evidence>
<keyword evidence="1" id="KW-0805">Transcription regulation</keyword>
<dbReference type="RefSeq" id="WP_106265287.1">
    <property type="nucleotide sequence ID" value="NZ_PVTQ01000008.1"/>
</dbReference>
<name>A0A2T0WNI1_9RHOB</name>
<dbReference type="SUPFAM" id="SSF46689">
    <property type="entry name" value="Homeodomain-like"/>
    <property type="match status" value="1"/>
</dbReference>
<keyword evidence="7" id="KW-1185">Reference proteome</keyword>
<dbReference type="PROSITE" id="PS00041">
    <property type="entry name" value="HTH_ARAC_FAMILY_1"/>
    <property type="match status" value="1"/>
</dbReference>
<evidence type="ECO:0000256" key="4">
    <source>
        <dbReference type="SAM" id="Phobius"/>
    </source>
</evidence>
<feature type="transmembrane region" description="Helical" evidence="4">
    <location>
        <begin position="93"/>
        <end position="125"/>
    </location>
</feature>
<keyword evidence="2 6" id="KW-0238">DNA-binding</keyword>
<dbReference type="SMART" id="SM00342">
    <property type="entry name" value="HTH_ARAC"/>
    <property type="match status" value="1"/>
</dbReference>
<evidence type="ECO:0000313" key="7">
    <source>
        <dbReference type="Proteomes" id="UP000238392"/>
    </source>
</evidence>
<dbReference type="EMBL" id="PVTQ01000008">
    <property type="protein sequence ID" value="PRY88263.1"/>
    <property type="molecule type" value="Genomic_DNA"/>
</dbReference>
<keyword evidence="3" id="KW-0804">Transcription</keyword>
<dbReference type="Gene3D" id="1.10.10.60">
    <property type="entry name" value="Homeodomain-like"/>
    <property type="match status" value="1"/>
</dbReference>
<evidence type="ECO:0000256" key="1">
    <source>
        <dbReference type="ARBA" id="ARBA00023015"/>
    </source>
</evidence>
<dbReference type="Pfam" id="PF12833">
    <property type="entry name" value="HTH_18"/>
    <property type="match status" value="1"/>
</dbReference>
<dbReference type="PROSITE" id="PS01124">
    <property type="entry name" value="HTH_ARAC_FAMILY_2"/>
    <property type="match status" value="1"/>
</dbReference>
<feature type="transmembrane region" description="Helical" evidence="4">
    <location>
        <begin position="6"/>
        <end position="22"/>
    </location>
</feature>
<feature type="transmembrane region" description="Helical" evidence="4">
    <location>
        <begin position="145"/>
        <end position="166"/>
    </location>
</feature>
<gene>
    <name evidence="6" type="ORF">CLV74_10867</name>
</gene>